<evidence type="ECO:0000313" key="5">
    <source>
        <dbReference type="EMBL" id="ORT86345.1"/>
    </source>
</evidence>
<evidence type="ECO:0000313" key="6">
    <source>
        <dbReference type="Proteomes" id="UP000193146"/>
    </source>
</evidence>
<accession>A0A1X1PIP6</accession>
<name>A0A1X1PIP6_9BURK</name>
<dbReference type="PROSITE" id="PS51257">
    <property type="entry name" value="PROKAR_LIPOPROTEIN"/>
    <property type="match status" value="1"/>
</dbReference>
<evidence type="ECO:0000313" key="4">
    <source>
        <dbReference type="EMBL" id="CAB3755061.1"/>
    </source>
</evidence>
<dbReference type="Gene3D" id="2.40.50.100">
    <property type="match status" value="1"/>
</dbReference>
<dbReference type="GO" id="GO:0015562">
    <property type="term" value="F:efflux transmembrane transporter activity"/>
    <property type="evidence" value="ECO:0007669"/>
    <property type="project" value="TreeGrafter"/>
</dbReference>
<dbReference type="NCBIfam" id="TIGR01730">
    <property type="entry name" value="RND_mfp"/>
    <property type="match status" value="1"/>
</dbReference>
<comment type="similarity">
    <text evidence="1">Belongs to the membrane fusion protein (MFP) (TC 8.A.1) family.</text>
</comment>
<protein>
    <submittedName>
        <fullName evidence="5">Efflux transporter periplasmic adaptor subunit</fullName>
    </submittedName>
    <submittedName>
        <fullName evidence="4">Multidrug resistance protein MdtA</fullName>
    </submittedName>
</protein>
<dbReference type="Gene3D" id="2.40.30.170">
    <property type="match status" value="1"/>
</dbReference>
<dbReference type="Pfam" id="PF25917">
    <property type="entry name" value="BSH_RND"/>
    <property type="match status" value="1"/>
</dbReference>
<dbReference type="AlphaFoldDB" id="A0A1X1PIP6"/>
<dbReference type="RefSeq" id="WP_085039426.1">
    <property type="nucleotide sequence ID" value="NZ_CADIKG010000004.1"/>
</dbReference>
<reference evidence="5 6" key="1">
    <citation type="submission" date="2017-04" db="EMBL/GenBank/DDBJ databases">
        <title>Burkholderia puraquae sp. nov., a novel Burkholderia cepacia complex species from hospital setting samples.</title>
        <authorList>
            <person name="Martina P."/>
            <person name="Leguizamon M."/>
            <person name="Prieto C."/>
            <person name="Sousa S."/>
            <person name="Montanaro P."/>
            <person name="Draghi W."/>
            <person name="Staembler M."/>
            <person name="Bettiol M."/>
            <person name="Figoli C."/>
            <person name="Palau J."/>
            <person name="Alvarez F."/>
            <person name="Benetti S."/>
            <person name="Anchat E."/>
            <person name="Vescina C."/>
            <person name="Ferreras J."/>
            <person name="Lasch P."/>
            <person name="Lagares A."/>
            <person name="Zorreguieta A."/>
            <person name="Yantorno O."/>
            <person name="Bosch A."/>
        </authorList>
    </citation>
    <scope>NUCLEOTIDE SEQUENCE [LARGE SCALE GENOMIC DNA]</scope>
    <source>
        <strain evidence="5 6">CAMPA 1040</strain>
    </source>
</reference>
<dbReference type="SUPFAM" id="SSF111369">
    <property type="entry name" value="HlyD-like secretion proteins"/>
    <property type="match status" value="1"/>
</dbReference>
<dbReference type="Proteomes" id="UP000193146">
    <property type="component" value="Unassembled WGS sequence"/>
</dbReference>
<dbReference type="GO" id="GO:1990281">
    <property type="term" value="C:efflux pump complex"/>
    <property type="evidence" value="ECO:0007669"/>
    <property type="project" value="TreeGrafter"/>
</dbReference>
<dbReference type="PANTHER" id="PTHR30469:SF18">
    <property type="entry name" value="RESISTANCE-NODULATION-CELL DIVISION (RND) EFFLUX MEMBRANE FUSION PROTEIN-RELATED"/>
    <property type="match status" value="1"/>
</dbReference>
<dbReference type="OrthoDB" id="9806939at2"/>
<gene>
    <name evidence="4" type="primary">mdtA_3</name>
    <name evidence="5" type="ORF">B7G54_12855</name>
    <name evidence="4" type="ORF">LMG29660_02503</name>
</gene>
<dbReference type="Gene3D" id="1.10.287.470">
    <property type="entry name" value="Helix hairpin bin"/>
    <property type="match status" value="1"/>
</dbReference>
<evidence type="ECO:0000313" key="7">
    <source>
        <dbReference type="Proteomes" id="UP000494135"/>
    </source>
</evidence>
<dbReference type="Gene3D" id="2.40.420.20">
    <property type="match status" value="1"/>
</dbReference>
<dbReference type="InterPro" id="IPR058625">
    <property type="entry name" value="MdtA-like_BSH"/>
</dbReference>
<organism evidence="5 6">
    <name type="scientific">Burkholderia puraquae</name>
    <dbReference type="NCBI Taxonomy" id="1904757"/>
    <lineage>
        <taxon>Bacteria</taxon>
        <taxon>Pseudomonadati</taxon>
        <taxon>Pseudomonadota</taxon>
        <taxon>Betaproteobacteria</taxon>
        <taxon>Burkholderiales</taxon>
        <taxon>Burkholderiaceae</taxon>
        <taxon>Burkholderia</taxon>
        <taxon>Burkholderia cepacia complex</taxon>
    </lineage>
</organism>
<dbReference type="InterPro" id="IPR006143">
    <property type="entry name" value="RND_pump_MFP"/>
</dbReference>
<evidence type="ECO:0000256" key="1">
    <source>
        <dbReference type="ARBA" id="ARBA00009477"/>
    </source>
</evidence>
<keyword evidence="6" id="KW-1185">Reference proteome</keyword>
<feature type="domain" description="Multidrug resistance protein MdtA-like barrel-sandwich hybrid" evidence="3">
    <location>
        <begin position="63"/>
        <end position="196"/>
    </location>
</feature>
<dbReference type="Proteomes" id="UP000494135">
    <property type="component" value="Unassembled WGS sequence"/>
</dbReference>
<sequence>MVRRRLALLVVASALPLALAACSGKVPSDPRTEAPLVRTAVVQAAVPASRSFTGTVAARVQSDLGFRVSGKVLERLVDTGQAVRRGQPLMRLDPVDLKLAARARDEAVAAARARARQTAEDEARYRDLRGTGAISASAYDQIKAAADAAKAQLSAAEADAGVARNATGYAELVADSDGVVMETLAEPGQVVSAGQPVVRLARAGSREAVIQLPETLRPAAGSVAQAELFGTQGVSVPATLRQLSDTADARTRTFEARYVLQGALADAPLGATVTIRIPDDAHSAQEAGLQVPIGALLDTGKGPGVWVVAGDPAKVAWRPVKVEHLDDDSARVAGNGALKQGERIVALGAQLLREGEPVRVSAQAIAVASEGARP</sequence>
<dbReference type="PANTHER" id="PTHR30469">
    <property type="entry name" value="MULTIDRUG RESISTANCE PROTEIN MDTA"/>
    <property type="match status" value="1"/>
</dbReference>
<feature type="chain" id="PRO_5044567685" evidence="2">
    <location>
        <begin position="21"/>
        <end position="374"/>
    </location>
</feature>
<evidence type="ECO:0000259" key="3">
    <source>
        <dbReference type="Pfam" id="PF25917"/>
    </source>
</evidence>
<proteinExistence type="inferred from homology"/>
<feature type="signal peptide" evidence="2">
    <location>
        <begin position="1"/>
        <end position="20"/>
    </location>
</feature>
<keyword evidence="2" id="KW-0732">Signal</keyword>
<dbReference type="EMBL" id="NBYX01000005">
    <property type="protein sequence ID" value="ORT86345.1"/>
    <property type="molecule type" value="Genomic_DNA"/>
</dbReference>
<evidence type="ECO:0000256" key="2">
    <source>
        <dbReference type="SAM" id="SignalP"/>
    </source>
</evidence>
<dbReference type="EMBL" id="CADIKG010000004">
    <property type="protein sequence ID" value="CAB3755061.1"/>
    <property type="molecule type" value="Genomic_DNA"/>
</dbReference>
<reference evidence="4 7" key="2">
    <citation type="submission" date="2020-04" db="EMBL/GenBank/DDBJ databases">
        <authorList>
            <person name="De Canck E."/>
        </authorList>
    </citation>
    <scope>NUCLEOTIDE SEQUENCE [LARGE SCALE GENOMIC DNA]</scope>
    <source>
        <strain evidence="4 7">LMG 29660</strain>
    </source>
</reference>